<dbReference type="GeneID" id="87806463"/>
<organism evidence="1 2">
    <name type="scientific">Vanrija pseudolonga</name>
    <dbReference type="NCBI Taxonomy" id="143232"/>
    <lineage>
        <taxon>Eukaryota</taxon>
        <taxon>Fungi</taxon>
        <taxon>Dikarya</taxon>
        <taxon>Basidiomycota</taxon>
        <taxon>Agaricomycotina</taxon>
        <taxon>Tremellomycetes</taxon>
        <taxon>Trichosporonales</taxon>
        <taxon>Trichosporonaceae</taxon>
        <taxon>Vanrija</taxon>
    </lineage>
</organism>
<dbReference type="Proteomes" id="UP000827549">
    <property type="component" value="Chromosome 2"/>
</dbReference>
<accession>A0AAF0Y5D9</accession>
<dbReference type="RefSeq" id="XP_062625729.1">
    <property type="nucleotide sequence ID" value="XM_062769745.1"/>
</dbReference>
<name>A0AAF0Y5D9_9TREE</name>
<sequence>MAQQQEFGSLKWLENSKVRQEQLARLVESTGEINIGSLPAKYTTGEDEAAGAKVPVKKIELPKVLHQILEAAPLRTSADALYYGWQAEDSDVVEIADVGRFLRQIAIGKWGYPSYQHSIVPLFTQWGFIRVGPKPVKATDVRRFRHPSGNFKPNSSRWKSITTE</sequence>
<reference evidence="1" key="1">
    <citation type="submission" date="2023-10" db="EMBL/GenBank/DDBJ databases">
        <authorList>
            <person name="Noh H."/>
        </authorList>
    </citation>
    <scope>NUCLEOTIDE SEQUENCE</scope>
    <source>
        <strain evidence="1">DUCC4014</strain>
    </source>
</reference>
<protein>
    <submittedName>
        <fullName evidence="1">Uncharacterized protein</fullName>
    </submittedName>
</protein>
<dbReference type="AlphaFoldDB" id="A0AAF0Y5D9"/>
<keyword evidence="2" id="KW-1185">Reference proteome</keyword>
<evidence type="ECO:0000313" key="2">
    <source>
        <dbReference type="Proteomes" id="UP000827549"/>
    </source>
</evidence>
<gene>
    <name evidence="1" type="ORF">LOC62_02G003217</name>
</gene>
<dbReference type="EMBL" id="CP086715">
    <property type="protein sequence ID" value="WOO79697.1"/>
    <property type="molecule type" value="Genomic_DNA"/>
</dbReference>
<proteinExistence type="predicted"/>
<evidence type="ECO:0000313" key="1">
    <source>
        <dbReference type="EMBL" id="WOO79697.1"/>
    </source>
</evidence>